<proteinExistence type="predicted"/>
<evidence type="ECO:0000313" key="1">
    <source>
        <dbReference type="EMBL" id="KAI3742996.1"/>
    </source>
</evidence>
<evidence type="ECO:0000313" key="2">
    <source>
        <dbReference type="Proteomes" id="UP001056120"/>
    </source>
</evidence>
<gene>
    <name evidence="1" type="ORF">L1987_60697</name>
</gene>
<comment type="caution">
    <text evidence="1">The sequence shown here is derived from an EMBL/GenBank/DDBJ whole genome shotgun (WGS) entry which is preliminary data.</text>
</comment>
<name>A0ACB9D906_9ASTR</name>
<protein>
    <submittedName>
        <fullName evidence="1">Uncharacterized protein</fullName>
    </submittedName>
</protein>
<dbReference type="Proteomes" id="UP001056120">
    <property type="component" value="Linkage Group LG20"/>
</dbReference>
<dbReference type="EMBL" id="CM042037">
    <property type="protein sequence ID" value="KAI3742996.1"/>
    <property type="molecule type" value="Genomic_DNA"/>
</dbReference>
<organism evidence="1 2">
    <name type="scientific">Smallanthus sonchifolius</name>
    <dbReference type="NCBI Taxonomy" id="185202"/>
    <lineage>
        <taxon>Eukaryota</taxon>
        <taxon>Viridiplantae</taxon>
        <taxon>Streptophyta</taxon>
        <taxon>Embryophyta</taxon>
        <taxon>Tracheophyta</taxon>
        <taxon>Spermatophyta</taxon>
        <taxon>Magnoliopsida</taxon>
        <taxon>eudicotyledons</taxon>
        <taxon>Gunneridae</taxon>
        <taxon>Pentapetalae</taxon>
        <taxon>asterids</taxon>
        <taxon>campanulids</taxon>
        <taxon>Asterales</taxon>
        <taxon>Asteraceae</taxon>
        <taxon>Asteroideae</taxon>
        <taxon>Heliantheae alliance</taxon>
        <taxon>Millerieae</taxon>
        <taxon>Smallanthus</taxon>
    </lineage>
</organism>
<accession>A0ACB9D906</accession>
<reference evidence="2" key="1">
    <citation type="journal article" date="2022" name="Mol. Ecol. Resour.">
        <title>The genomes of chicory, endive, great burdock and yacon provide insights into Asteraceae palaeo-polyploidization history and plant inulin production.</title>
        <authorList>
            <person name="Fan W."/>
            <person name="Wang S."/>
            <person name="Wang H."/>
            <person name="Wang A."/>
            <person name="Jiang F."/>
            <person name="Liu H."/>
            <person name="Zhao H."/>
            <person name="Xu D."/>
            <person name="Zhang Y."/>
        </authorList>
    </citation>
    <scope>NUCLEOTIDE SEQUENCE [LARGE SCALE GENOMIC DNA]</scope>
    <source>
        <strain evidence="2">cv. Yunnan</strain>
    </source>
</reference>
<sequence>MIIMAGEKVADGRSIRRWRVTISMVVILLRVLALFATAAATIVMALNKEKHTFAVATIGNTPVKIAITAKFQHTPANVMFVIANGVATLHSLFMLSMLCFVRDKYDFKGLRFLTAAALDMVTIAVVSGAATAVAFMGEVARNGNSHARWNKVCDNFERYCDQGSGAMLASYIGILFLMLVNMLNIFEYGRLINPSSNNPLAA</sequence>
<reference evidence="1 2" key="2">
    <citation type="journal article" date="2022" name="Mol. Ecol. Resour.">
        <title>The genomes of chicory, endive, great burdock and yacon provide insights into Asteraceae paleo-polyploidization history and plant inulin production.</title>
        <authorList>
            <person name="Fan W."/>
            <person name="Wang S."/>
            <person name="Wang H."/>
            <person name="Wang A."/>
            <person name="Jiang F."/>
            <person name="Liu H."/>
            <person name="Zhao H."/>
            <person name="Xu D."/>
            <person name="Zhang Y."/>
        </authorList>
    </citation>
    <scope>NUCLEOTIDE SEQUENCE [LARGE SCALE GENOMIC DNA]</scope>
    <source>
        <strain evidence="2">cv. Yunnan</strain>
        <tissue evidence="1">Leaves</tissue>
    </source>
</reference>
<keyword evidence="2" id="KW-1185">Reference proteome</keyword>